<evidence type="ECO:0000313" key="1">
    <source>
        <dbReference type="EMBL" id="KAK9322264.1"/>
    </source>
</evidence>
<accession>A0ACC3TM91</accession>
<dbReference type="Proteomes" id="UP001489719">
    <property type="component" value="Unassembled WGS sequence"/>
</dbReference>
<comment type="caution">
    <text evidence="1">The sequence shown here is derived from an EMBL/GenBank/DDBJ whole genome shotgun (WGS) entry which is preliminary data.</text>
</comment>
<dbReference type="EMBL" id="MU970080">
    <property type="protein sequence ID" value="KAK9322264.1"/>
    <property type="molecule type" value="Genomic_DNA"/>
</dbReference>
<evidence type="ECO:0000313" key="2">
    <source>
        <dbReference type="Proteomes" id="UP001489719"/>
    </source>
</evidence>
<protein>
    <submittedName>
        <fullName evidence="1">Uncharacterized protein</fullName>
    </submittedName>
</protein>
<organism evidence="1 2">
    <name type="scientific">Lipomyces orientalis</name>
    <dbReference type="NCBI Taxonomy" id="1233043"/>
    <lineage>
        <taxon>Eukaryota</taxon>
        <taxon>Fungi</taxon>
        <taxon>Dikarya</taxon>
        <taxon>Ascomycota</taxon>
        <taxon>Saccharomycotina</taxon>
        <taxon>Lipomycetes</taxon>
        <taxon>Lipomycetales</taxon>
        <taxon>Lipomycetaceae</taxon>
        <taxon>Lipomyces</taxon>
    </lineage>
</organism>
<keyword evidence="2" id="KW-1185">Reference proteome</keyword>
<proteinExistence type="predicted"/>
<reference evidence="2" key="1">
    <citation type="journal article" date="2024" name="Front. Bioeng. Biotechnol.">
        <title>Genome-scale model development and genomic sequencing of the oleaginous clade Lipomyces.</title>
        <authorList>
            <person name="Czajka J.J."/>
            <person name="Han Y."/>
            <person name="Kim J."/>
            <person name="Mondo S.J."/>
            <person name="Hofstad B.A."/>
            <person name="Robles A."/>
            <person name="Haridas S."/>
            <person name="Riley R."/>
            <person name="LaButti K."/>
            <person name="Pangilinan J."/>
            <person name="Andreopoulos W."/>
            <person name="Lipzen A."/>
            <person name="Yan J."/>
            <person name="Wang M."/>
            <person name="Ng V."/>
            <person name="Grigoriev I.V."/>
            <person name="Spatafora J.W."/>
            <person name="Magnuson J.K."/>
            <person name="Baker S.E."/>
            <person name="Pomraning K.R."/>
        </authorList>
    </citation>
    <scope>NUCLEOTIDE SEQUENCE [LARGE SCALE GENOMIC DNA]</scope>
    <source>
        <strain evidence="2">CBS 10300</strain>
    </source>
</reference>
<gene>
    <name evidence="1" type="ORF">V1517DRAFT_308159</name>
</gene>
<sequence>MSEHSDLLEIVRRPLSPDVRLEVPTSRAEYERVQNVLENEESKYPQLWFDGTRNIAIVVGPPSALHSAMADALMRAIIRLRNSRGLTTRGWDGALVFDDGNRETLMIAVEVGVSQSYESLRAAISWSVCEESRGVTPDLDYSSIQEENIAVAQAEEDFRCQLMERPYGPLVIIETYRIPDEDYPPGTILLPSRSFTIVDDGNFVGGDVPPDLQEVMLGDCIPDYVLSAEAIVAMPVNFFRRDWFDRRFQSGIVKTAVYRMRPRRQ</sequence>
<name>A0ACC3TM91_9ASCO</name>